<dbReference type="EMBL" id="CM037621">
    <property type="protein sequence ID" value="KAH8001502.1"/>
    <property type="molecule type" value="Genomic_DNA"/>
</dbReference>
<evidence type="ECO:0000313" key="2">
    <source>
        <dbReference type="Proteomes" id="UP000827872"/>
    </source>
</evidence>
<gene>
    <name evidence="1" type="ORF">K3G42_009907</name>
</gene>
<proteinExistence type="predicted"/>
<protein>
    <submittedName>
        <fullName evidence="1">Uncharacterized protein</fullName>
    </submittedName>
</protein>
<accession>A0ACB8F8B7</accession>
<comment type="caution">
    <text evidence="1">The sequence shown here is derived from an EMBL/GenBank/DDBJ whole genome shotgun (WGS) entry which is preliminary data.</text>
</comment>
<organism evidence="1 2">
    <name type="scientific">Sphaerodactylus townsendi</name>
    <dbReference type="NCBI Taxonomy" id="933632"/>
    <lineage>
        <taxon>Eukaryota</taxon>
        <taxon>Metazoa</taxon>
        <taxon>Chordata</taxon>
        <taxon>Craniata</taxon>
        <taxon>Vertebrata</taxon>
        <taxon>Euteleostomi</taxon>
        <taxon>Lepidosauria</taxon>
        <taxon>Squamata</taxon>
        <taxon>Bifurcata</taxon>
        <taxon>Gekkota</taxon>
        <taxon>Sphaerodactylidae</taxon>
        <taxon>Sphaerodactylus</taxon>
    </lineage>
</organism>
<sequence length="255" mass="27671">MLWSRGGEFPAAGLELATLPAPVGGGLCSPTGMRCWTTPGIVPSIRSLRSRALLAKCDIQSTFLASFPFTRGFCLLGSNLGPVSGFGSSAARSTSDALAGSLGFGVYFDGSLVIAARWPKDQTRRDIQRDLTFLEFFPILVARFTSGELFRDKEAFTKGPVGGRSLDAWVTALYISVSLTQLLRAGENHRVSSSEARPFIGLGTRVLRHCSNSFRVVEPSPIRAHLFEIQLLQGRCDAHFIELGNGPWIREYSGV</sequence>
<dbReference type="Proteomes" id="UP000827872">
    <property type="component" value="Linkage Group LG08"/>
</dbReference>
<name>A0ACB8F8B7_9SAUR</name>
<keyword evidence="2" id="KW-1185">Reference proteome</keyword>
<evidence type="ECO:0000313" key="1">
    <source>
        <dbReference type="EMBL" id="KAH8001502.1"/>
    </source>
</evidence>
<reference evidence="1" key="1">
    <citation type="submission" date="2021-08" db="EMBL/GenBank/DDBJ databases">
        <title>The first chromosome-level gecko genome reveals the dynamic sex chromosomes of Neotropical dwarf geckos (Sphaerodactylidae: Sphaerodactylus).</title>
        <authorList>
            <person name="Pinto B.J."/>
            <person name="Keating S.E."/>
            <person name="Gamble T."/>
        </authorList>
    </citation>
    <scope>NUCLEOTIDE SEQUENCE</scope>
    <source>
        <strain evidence="1">TG3544</strain>
    </source>
</reference>